<evidence type="ECO:0000313" key="2">
    <source>
        <dbReference type="Proteomes" id="UP000054324"/>
    </source>
</evidence>
<name>A0A074ZQA6_OPIVI</name>
<accession>A0A074ZQA6</accession>
<dbReference type="KEGG" id="ovi:T265_03799"/>
<dbReference type="Proteomes" id="UP000054324">
    <property type="component" value="Unassembled WGS sequence"/>
</dbReference>
<sequence>MMASSGISRATFGRTLSLSDAAFGRAEPVIPQNLPLHAHQQKRNNLPLLDPSRHQLTHKWGVLCRRPSVGGSFFQGRIPYDLKEAIEASYLRTPDGKALLTGMRDKYQSSSAYQQTFTSHRTNQKPTHTRLLPAVFGDKSQKTTVDTVRNDSSDGRTDRLLALDVPHFPTSCFVDDQINYHRIRLNSPFALGLY</sequence>
<dbReference type="CTD" id="20317986"/>
<evidence type="ECO:0000313" key="1">
    <source>
        <dbReference type="EMBL" id="KER29598.1"/>
    </source>
</evidence>
<organism evidence="1 2">
    <name type="scientific">Opisthorchis viverrini</name>
    <name type="common">Southeast Asian liver fluke</name>
    <dbReference type="NCBI Taxonomy" id="6198"/>
    <lineage>
        <taxon>Eukaryota</taxon>
        <taxon>Metazoa</taxon>
        <taxon>Spiralia</taxon>
        <taxon>Lophotrochozoa</taxon>
        <taxon>Platyhelminthes</taxon>
        <taxon>Trematoda</taxon>
        <taxon>Digenea</taxon>
        <taxon>Opisthorchiida</taxon>
        <taxon>Opisthorchiata</taxon>
        <taxon>Opisthorchiidae</taxon>
        <taxon>Opisthorchis</taxon>
    </lineage>
</organism>
<gene>
    <name evidence="1" type="ORF">T265_03799</name>
</gene>
<keyword evidence="2" id="KW-1185">Reference proteome</keyword>
<proteinExistence type="predicted"/>
<reference evidence="1 2" key="1">
    <citation type="submission" date="2013-11" db="EMBL/GenBank/DDBJ databases">
        <title>Opisthorchis viverrini - life in the bile duct.</title>
        <authorList>
            <person name="Young N.D."/>
            <person name="Nagarajan N."/>
            <person name="Lin S.J."/>
            <person name="Korhonen P.K."/>
            <person name="Jex A.R."/>
            <person name="Hall R.S."/>
            <person name="Safavi-Hemami H."/>
            <person name="Kaewkong W."/>
            <person name="Bertrand D."/>
            <person name="Gao S."/>
            <person name="Seet Q."/>
            <person name="Wongkham S."/>
            <person name="Teh B.T."/>
            <person name="Wongkham C."/>
            <person name="Intapan P.M."/>
            <person name="Maleewong W."/>
            <person name="Yang X."/>
            <person name="Hu M."/>
            <person name="Wang Z."/>
            <person name="Hofmann A."/>
            <person name="Sternberg P.W."/>
            <person name="Tan P."/>
            <person name="Wang J."/>
            <person name="Gasser R.B."/>
        </authorList>
    </citation>
    <scope>NUCLEOTIDE SEQUENCE [LARGE SCALE GENOMIC DNA]</scope>
</reference>
<protein>
    <submittedName>
        <fullName evidence="1">Uncharacterized protein</fullName>
    </submittedName>
</protein>
<dbReference type="EMBL" id="KL596675">
    <property type="protein sequence ID" value="KER29598.1"/>
    <property type="molecule type" value="Genomic_DNA"/>
</dbReference>
<dbReference type="GeneID" id="20317986"/>
<dbReference type="AlphaFoldDB" id="A0A074ZQA6"/>
<dbReference type="RefSeq" id="XP_009166634.1">
    <property type="nucleotide sequence ID" value="XM_009168370.1"/>
</dbReference>